<reference evidence="1" key="1">
    <citation type="submission" date="2022-03" db="EMBL/GenBank/DDBJ databases">
        <title>First case of bacteraemia caused by Dielma fastidiosa in a patient hospitalised with diverticulitis.</title>
        <authorList>
            <person name="Forman-Ankjaer B."/>
            <person name="Hvid-Jensen F."/>
            <person name="Kobel C.M."/>
            <person name="Greve T."/>
        </authorList>
    </citation>
    <scope>NUCLEOTIDE SEQUENCE</scope>
    <source>
        <strain evidence="1">AUH_DF_2021</strain>
    </source>
</reference>
<name>A0AB35UP88_9FIRM</name>
<dbReference type="PROSITE" id="PS51257">
    <property type="entry name" value="PROKAR_LIPOPROTEIN"/>
    <property type="match status" value="1"/>
</dbReference>
<dbReference type="Gene3D" id="2.70.70.10">
    <property type="entry name" value="Glucose Permease (Domain IIA)"/>
    <property type="match status" value="1"/>
</dbReference>
<evidence type="ECO:0000313" key="2">
    <source>
        <dbReference type="Proteomes" id="UP001276902"/>
    </source>
</evidence>
<protein>
    <recommendedName>
        <fullName evidence="3">Peptidase M23 domain-containing protein</fullName>
    </recommendedName>
</protein>
<dbReference type="Proteomes" id="UP001276902">
    <property type="component" value="Unassembled WGS sequence"/>
</dbReference>
<dbReference type="EMBL" id="JALDAW010000016">
    <property type="protein sequence ID" value="MDY5168621.1"/>
    <property type="molecule type" value="Genomic_DNA"/>
</dbReference>
<gene>
    <name evidence="1" type="ORF">MQE39_10890</name>
</gene>
<comment type="caution">
    <text evidence="1">The sequence shown here is derived from an EMBL/GenBank/DDBJ whole genome shotgun (WGS) entry which is preliminary data.</text>
</comment>
<evidence type="ECO:0000313" key="1">
    <source>
        <dbReference type="EMBL" id="MDY5168621.1"/>
    </source>
</evidence>
<dbReference type="AlphaFoldDB" id="A0AB35UP88"/>
<proteinExistence type="predicted"/>
<dbReference type="SUPFAM" id="SSF69360">
    <property type="entry name" value="Cell wall binding repeat"/>
    <property type="match status" value="1"/>
</dbReference>
<sequence>MKPTQKLVNKDGVEVILWPQTQLNLTQGCGNDLGYTWLSHEGTCALDNVDNSDKQLYAPVTLKCMGKYHLGNGNEVVWQSLAPVLFADGSVDYLILDIWHDDEISHIKLGKIVKQGSHLQTMGCSGIGTGCHTHIEAGRGMLEIDASSPLIYSNGWTHFANNNFHPGTLPNAVDPRLVYFMNDTQIMNTFGMSFKNFYTDGWLPNSGKWMYYQKGKLVKNDMIWDTENQAWYAFDKDGFMLRSSLFKYQNEYVWLQESGKMLVNSELMLKANNSGYLHI</sequence>
<dbReference type="Gene3D" id="2.10.270.10">
    <property type="entry name" value="Cholin Binding"/>
    <property type="match status" value="1"/>
</dbReference>
<organism evidence="1 2">
    <name type="scientific">Dielma fastidiosa</name>
    <dbReference type="NCBI Taxonomy" id="1034346"/>
    <lineage>
        <taxon>Bacteria</taxon>
        <taxon>Bacillati</taxon>
        <taxon>Bacillota</taxon>
        <taxon>Erysipelotrichia</taxon>
        <taxon>Erysipelotrichales</taxon>
        <taxon>Erysipelotrichaceae</taxon>
        <taxon>Dielma</taxon>
    </lineage>
</organism>
<accession>A0AB35UP88</accession>
<dbReference type="RefSeq" id="WP_320883844.1">
    <property type="nucleotide sequence ID" value="NZ_BAABZA010000010.1"/>
</dbReference>
<evidence type="ECO:0008006" key="3">
    <source>
        <dbReference type="Google" id="ProtNLM"/>
    </source>
</evidence>
<dbReference type="InterPro" id="IPR011055">
    <property type="entry name" value="Dup_hybrid_motif"/>
</dbReference>